<protein>
    <submittedName>
        <fullName evidence="7">16S rRNA (Cytosine(967)-C(5))-methyltransferase</fullName>
        <ecNumber evidence="7">2.1.1.176</ecNumber>
    </submittedName>
</protein>
<dbReference type="PANTHER" id="PTHR22807:SF53">
    <property type="entry name" value="RIBOSOMAL RNA SMALL SUBUNIT METHYLTRANSFERASE B-RELATED"/>
    <property type="match status" value="1"/>
</dbReference>
<evidence type="ECO:0000256" key="5">
    <source>
        <dbReference type="PROSITE-ProRule" id="PRU01023"/>
    </source>
</evidence>
<evidence type="ECO:0000256" key="2">
    <source>
        <dbReference type="ARBA" id="ARBA00022679"/>
    </source>
</evidence>
<keyword evidence="1 5" id="KW-0489">Methyltransferase</keyword>
<dbReference type="SUPFAM" id="SSF53335">
    <property type="entry name" value="S-adenosyl-L-methionine-dependent methyltransferases"/>
    <property type="match status" value="1"/>
</dbReference>
<evidence type="ECO:0000256" key="3">
    <source>
        <dbReference type="ARBA" id="ARBA00022691"/>
    </source>
</evidence>
<dbReference type="Gene3D" id="3.40.50.150">
    <property type="entry name" value="Vaccinia Virus protein VP39"/>
    <property type="match status" value="1"/>
</dbReference>
<keyword evidence="8" id="KW-1185">Reference proteome</keyword>
<feature type="binding site" evidence="5">
    <location>
        <position position="281"/>
    </location>
    <ligand>
        <name>S-adenosyl-L-methionine</name>
        <dbReference type="ChEBI" id="CHEBI:59789"/>
    </ligand>
</feature>
<dbReference type="PROSITE" id="PS51686">
    <property type="entry name" value="SAM_MT_RSMB_NOP"/>
    <property type="match status" value="1"/>
</dbReference>
<name>A0A369Q5X8_9SPHN</name>
<evidence type="ECO:0000256" key="4">
    <source>
        <dbReference type="ARBA" id="ARBA00022884"/>
    </source>
</evidence>
<dbReference type="AlphaFoldDB" id="A0A369Q5X8"/>
<evidence type="ECO:0000256" key="1">
    <source>
        <dbReference type="ARBA" id="ARBA00022603"/>
    </source>
</evidence>
<comment type="caution">
    <text evidence="7">The sequence shown here is derived from an EMBL/GenBank/DDBJ whole genome shotgun (WGS) entry which is preliminary data.</text>
</comment>
<keyword evidence="3 5" id="KW-0949">S-adenosyl-L-methionine</keyword>
<keyword evidence="2 5" id="KW-0808">Transferase</keyword>
<dbReference type="Pfam" id="PF01189">
    <property type="entry name" value="Methyltr_RsmB-F"/>
    <property type="match status" value="1"/>
</dbReference>
<dbReference type="EMBL" id="QBKA01000002">
    <property type="protein sequence ID" value="RDC60124.1"/>
    <property type="molecule type" value="Genomic_DNA"/>
</dbReference>
<dbReference type="InterPro" id="IPR049560">
    <property type="entry name" value="MeTrfase_RsmB-F_NOP2_cat"/>
</dbReference>
<dbReference type="InterPro" id="IPR023267">
    <property type="entry name" value="RCMT"/>
</dbReference>
<reference evidence="7 8" key="1">
    <citation type="submission" date="2018-04" db="EMBL/GenBank/DDBJ databases">
        <title>Altererythrobacter sp. HME9302 genome sequencing and assembly.</title>
        <authorList>
            <person name="Kang H."/>
            <person name="Kim H."/>
            <person name="Joh K."/>
        </authorList>
    </citation>
    <scope>NUCLEOTIDE SEQUENCE [LARGE SCALE GENOMIC DNA]</scope>
    <source>
        <strain evidence="7 8">HME9302</strain>
    </source>
</reference>
<dbReference type="EC" id="2.1.1.176" evidence="7"/>
<dbReference type="OrthoDB" id="9810297at2"/>
<sequence>MTPSARIQAAIDILDKVIIAAQSKTAPADRIMSEWARANRYAGSKDRRAVRELVFGAIRACGPVPANGRAAMLRLAQTDPQILPLFDGSQYGPAAIGEGEEPTPGGVAPDWLVRKLFQSDITGDEATALLSRAPLDVRVNSLKTDRGAVMAAHEGEALVAPHAIRYPTGTRVDDWAEAKDGKLEVQDLGSQIACLAVEAKAGETVIDLCAGAGGKALALAAAMDNLGTLIASDTDRRRLGECNHRMVRAGATNIETVLLNPNKEAERLEPWNASADAVLVDAPCSGSGTWRRKPETRWRLSPDVLDEFAAVQDRLLAIGASLVKPGGRLVFVTCSLLDQEGPDRIAAFLEANPDWKAQRPALPAGRGHGDGTRLTPYHDGTDGFFIASLVLAC</sequence>
<comment type="similarity">
    <text evidence="5">Belongs to the class I-like SAM-binding methyltransferase superfamily. RsmB/NOP family.</text>
</comment>
<dbReference type="GO" id="GO:0003723">
    <property type="term" value="F:RNA binding"/>
    <property type="evidence" value="ECO:0007669"/>
    <property type="project" value="UniProtKB-UniRule"/>
</dbReference>
<comment type="caution">
    <text evidence="5">Lacks conserved residue(s) required for the propagation of feature annotation.</text>
</comment>
<feature type="binding site" evidence="5">
    <location>
        <position position="233"/>
    </location>
    <ligand>
        <name>S-adenosyl-L-methionine</name>
        <dbReference type="ChEBI" id="CHEBI:59789"/>
    </ligand>
</feature>
<dbReference type="RefSeq" id="WP_115366349.1">
    <property type="nucleotide sequence ID" value="NZ_QBKA01000002.1"/>
</dbReference>
<evidence type="ECO:0000313" key="8">
    <source>
        <dbReference type="Proteomes" id="UP000253727"/>
    </source>
</evidence>
<proteinExistence type="inferred from homology"/>
<organism evidence="7 8">
    <name type="scientific">Alteripontixanthobacter maritimus</name>
    <dbReference type="NCBI Taxonomy" id="2161824"/>
    <lineage>
        <taxon>Bacteria</taxon>
        <taxon>Pseudomonadati</taxon>
        <taxon>Pseudomonadota</taxon>
        <taxon>Alphaproteobacteria</taxon>
        <taxon>Sphingomonadales</taxon>
        <taxon>Erythrobacteraceae</taxon>
        <taxon>Alteripontixanthobacter</taxon>
    </lineage>
</organism>
<feature type="domain" description="SAM-dependent MTase RsmB/NOP-type" evidence="6">
    <location>
        <begin position="102"/>
        <end position="392"/>
    </location>
</feature>
<keyword evidence="4 5" id="KW-0694">RNA-binding</keyword>
<accession>A0A369Q5X8</accession>
<dbReference type="InterPro" id="IPR029063">
    <property type="entry name" value="SAM-dependent_MTases_sf"/>
</dbReference>
<dbReference type="GO" id="GO:0001510">
    <property type="term" value="P:RNA methylation"/>
    <property type="evidence" value="ECO:0007669"/>
    <property type="project" value="InterPro"/>
</dbReference>
<gene>
    <name evidence="7" type="ORF">HME9302_01323</name>
</gene>
<evidence type="ECO:0000259" key="6">
    <source>
        <dbReference type="PROSITE" id="PS51686"/>
    </source>
</evidence>
<dbReference type="PRINTS" id="PR02008">
    <property type="entry name" value="RCMTFAMILY"/>
</dbReference>
<evidence type="ECO:0000313" key="7">
    <source>
        <dbReference type="EMBL" id="RDC60124.1"/>
    </source>
</evidence>
<dbReference type="GO" id="GO:0008173">
    <property type="term" value="F:RNA methyltransferase activity"/>
    <property type="evidence" value="ECO:0007669"/>
    <property type="project" value="InterPro"/>
</dbReference>
<dbReference type="PANTHER" id="PTHR22807">
    <property type="entry name" value="NOP2 YEAST -RELATED NOL1/NOP2/FMU SUN DOMAIN-CONTAINING"/>
    <property type="match status" value="1"/>
</dbReference>
<dbReference type="Proteomes" id="UP000253727">
    <property type="component" value="Unassembled WGS sequence"/>
</dbReference>
<feature type="active site" description="Nucleophile" evidence="5">
    <location>
        <position position="334"/>
    </location>
</feature>
<dbReference type="InterPro" id="IPR001678">
    <property type="entry name" value="MeTrfase_RsmB-F_NOP2_dom"/>
</dbReference>